<protein>
    <submittedName>
        <fullName evidence="2">Uncharacterized protein</fullName>
    </submittedName>
</protein>
<proteinExistence type="predicted"/>
<keyword evidence="1" id="KW-0175">Coiled coil</keyword>
<feature type="coiled-coil region" evidence="1">
    <location>
        <begin position="89"/>
        <end position="134"/>
    </location>
</feature>
<keyword evidence="3" id="KW-1185">Reference proteome</keyword>
<organism evidence="2 3">
    <name type="scientific">Anncaliia algerae PRA339</name>
    <dbReference type="NCBI Taxonomy" id="1288291"/>
    <lineage>
        <taxon>Eukaryota</taxon>
        <taxon>Fungi</taxon>
        <taxon>Fungi incertae sedis</taxon>
        <taxon>Microsporidia</taxon>
        <taxon>Tubulinosematoidea</taxon>
        <taxon>Tubulinosematidae</taxon>
        <taxon>Anncaliia</taxon>
    </lineage>
</organism>
<dbReference type="Proteomes" id="UP000030655">
    <property type="component" value="Unassembled WGS sequence"/>
</dbReference>
<dbReference type="AlphaFoldDB" id="A0A059EYY1"/>
<reference evidence="3" key="1">
    <citation type="submission" date="2013-02" db="EMBL/GenBank/DDBJ databases">
        <authorList>
            <consortium name="The Broad Institute Genome Sequencing Platform"/>
            <person name="Cuomo C."/>
            <person name="Becnel J."/>
            <person name="Sanscrainte N."/>
            <person name="Walker B."/>
            <person name="Young S.K."/>
            <person name="Zeng Q."/>
            <person name="Gargeya S."/>
            <person name="Fitzgerald M."/>
            <person name="Haas B."/>
            <person name="Abouelleil A."/>
            <person name="Alvarado L."/>
            <person name="Arachchi H.M."/>
            <person name="Berlin A.M."/>
            <person name="Chapman S.B."/>
            <person name="Dewar J."/>
            <person name="Goldberg J."/>
            <person name="Griggs A."/>
            <person name="Gujja S."/>
            <person name="Hansen M."/>
            <person name="Howarth C."/>
            <person name="Imamovic A."/>
            <person name="Larimer J."/>
            <person name="McCowan C."/>
            <person name="Murphy C."/>
            <person name="Neiman D."/>
            <person name="Pearson M."/>
            <person name="Priest M."/>
            <person name="Roberts A."/>
            <person name="Saif S."/>
            <person name="Shea T."/>
            <person name="Sisk P."/>
            <person name="Sykes S."/>
            <person name="Wortman J."/>
            <person name="Nusbaum C."/>
            <person name="Birren B."/>
        </authorList>
    </citation>
    <scope>NUCLEOTIDE SEQUENCE [LARGE SCALE GENOMIC DNA]</scope>
    <source>
        <strain evidence="3">PRA339</strain>
    </source>
</reference>
<gene>
    <name evidence="2" type="ORF">H312_02489</name>
</gene>
<evidence type="ECO:0000313" key="3">
    <source>
        <dbReference type="Proteomes" id="UP000030655"/>
    </source>
</evidence>
<accession>A0A059EYY1</accession>
<dbReference type="EMBL" id="KK365203">
    <property type="protein sequence ID" value="KCZ80105.1"/>
    <property type="molecule type" value="Genomic_DNA"/>
</dbReference>
<dbReference type="VEuPathDB" id="MicrosporidiaDB:H312_02489"/>
<evidence type="ECO:0000256" key="1">
    <source>
        <dbReference type="SAM" id="Coils"/>
    </source>
</evidence>
<name>A0A059EYY1_9MICR</name>
<sequence length="142" mass="17443">MFIKEKFFNSVKRSQNKKSKHTNLLIYKTLKNKNDIFLYPMKKDHDFRFISEEEYARMSPASFDPLAIYENDNFAQNIILSGIREDYLKELREKTAKETDKEKKKLLEEECKYFEKRLEQLNKYERENRKFAKECVYDDYNY</sequence>
<evidence type="ECO:0000313" key="2">
    <source>
        <dbReference type="EMBL" id="KCZ80105.1"/>
    </source>
</evidence>
<reference evidence="2 3" key="2">
    <citation type="submission" date="2014-03" db="EMBL/GenBank/DDBJ databases">
        <title>The Genome Sequence of Anncaliia algerae insect isolate PRA339.</title>
        <authorList>
            <consortium name="The Broad Institute Genome Sequencing Platform"/>
            <consortium name="The Broad Institute Genome Sequencing Center for Infectious Disease"/>
            <person name="Cuomo C."/>
            <person name="Becnel J."/>
            <person name="Sanscrainte N."/>
            <person name="Walker B."/>
            <person name="Young S.K."/>
            <person name="Zeng Q."/>
            <person name="Gargeya S."/>
            <person name="Fitzgerald M."/>
            <person name="Haas B."/>
            <person name="Abouelleil A."/>
            <person name="Alvarado L."/>
            <person name="Arachchi H.M."/>
            <person name="Berlin A.M."/>
            <person name="Chapman S.B."/>
            <person name="Dewar J."/>
            <person name="Goldberg J."/>
            <person name="Griggs A."/>
            <person name="Gujja S."/>
            <person name="Hansen M."/>
            <person name="Howarth C."/>
            <person name="Imamovic A."/>
            <person name="Larimer J."/>
            <person name="McCowan C."/>
            <person name="Murphy C."/>
            <person name="Neiman D."/>
            <person name="Pearson M."/>
            <person name="Priest M."/>
            <person name="Roberts A."/>
            <person name="Saif S."/>
            <person name="Shea T."/>
            <person name="Sisk P."/>
            <person name="Sykes S."/>
            <person name="Wortman J."/>
            <person name="Nusbaum C."/>
            <person name="Birren B."/>
        </authorList>
    </citation>
    <scope>NUCLEOTIDE SEQUENCE [LARGE SCALE GENOMIC DNA]</scope>
    <source>
        <strain evidence="2 3">PRA339</strain>
    </source>
</reference>
<dbReference type="HOGENOM" id="CLU_1815332_0_0_1"/>